<evidence type="ECO:0000313" key="1">
    <source>
        <dbReference type="EMBL" id="QKX61541.1"/>
    </source>
</evidence>
<evidence type="ECO:0000313" key="2">
    <source>
        <dbReference type="Proteomes" id="UP000509510"/>
    </source>
</evidence>
<protein>
    <submittedName>
        <fullName evidence="1">Uncharacterized protein</fullName>
    </submittedName>
</protein>
<dbReference type="GeneID" id="55996181"/>
<organism evidence="1 2">
    <name type="scientific">Talaromyces rugulosus</name>
    <name type="common">Penicillium rugulosum</name>
    <dbReference type="NCBI Taxonomy" id="121627"/>
    <lineage>
        <taxon>Eukaryota</taxon>
        <taxon>Fungi</taxon>
        <taxon>Dikarya</taxon>
        <taxon>Ascomycota</taxon>
        <taxon>Pezizomycotina</taxon>
        <taxon>Eurotiomycetes</taxon>
        <taxon>Eurotiomycetidae</taxon>
        <taxon>Eurotiales</taxon>
        <taxon>Trichocomaceae</taxon>
        <taxon>Talaromyces</taxon>
        <taxon>Talaromyces sect. Islandici</taxon>
    </lineage>
</organism>
<dbReference type="Proteomes" id="UP000509510">
    <property type="component" value="Chromosome V"/>
</dbReference>
<keyword evidence="2" id="KW-1185">Reference proteome</keyword>
<name>A0A7H8R718_TALRU</name>
<dbReference type="AlphaFoldDB" id="A0A7H8R718"/>
<gene>
    <name evidence="1" type="ORF">TRUGW13939_08693</name>
</gene>
<sequence>MSSFFYSTTYARKEYYPIPETLDADLVLGILHDHCTVAHILWTPGLVKAAEEIQASPRATKFDIRSETGRLQSSLTTESDGLVCKEEMPLGFQITVKYRVVHGQTTAGQNEGKADDILNTVQPSSVINNSSNMATSISMLDPSRLYLEEERSITALKPISKLLKYKEGPTVKTQNLLRAFEDLARNTGDMASALNRLKDSVTAKSTPGLGKTKED</sequence>
<proteinExistence type="predicted"/>
<dbReference type="KEGG" id="trg:TRUGW13939_08693"/>
<dbReference type="EMBL" id="CP055902">
    <property type="protein sequence ID" value="QKX61541.1"/>
    <property type="molecule type" value="Genomic_DNA"/>
</dbReference>
<dbReference type="RefSeq" id="XP_035347715.1">
    <property type="nucleotide sequence ID" value="XM_035491822.1"/>
</dbReference>
<dbReference type="OrthoDB" id="5273647at2759"/>
<reference evidence="2" key="1">
    <citation type="submission" date="2020-06" db="EMBL/GenBank/DDBJ databases">
        <title>A chromosome-scale genome assembly of Talaromyces rugulosus W13939.</title>
        <authorList>
            <person name="Wang B."/>
            <person name="Guo L."/>
            <person name="Ye K."/>
            <person name="Wang L."/>
        </authorList>
    </citation>
    <scope>NUCLEOTIDE SEQUENCE [LARGE SCALE GENOMIC DNA]</scope>
    <source>
        <strain evidence="2">W13939</strain>
    </source>
</reference>
<accession>A0A7H8R718</accession>